<dbReference type="PRINTS" id="PR00507">
    <property type="entry name" value="N12N6MTFRASE"/>
</dbReference>
<dbReference type="AlphaFoldDB" id="A0A1G8VDB5"/>
<dbReference type="Gene3D" id="3.40.50.150">
    <property type="entry name" value="Vaccinia Virus protein VP39"/>
    <property type="match status" value="1"/>
</dbReference>
<dbReference type="GO" id="GO:0003677">
    <property type="term" value="F:DNA binding"/>
    <property type="evidence" value="ECO:0007669"/>
    <property type="project" value="InterPro"/>
</dbReference>
<dbReference type="GO" id="GO:0032259">
    <property type="term" value="P:methylation"/>
    <property type="evidence" value="ECO:0007669"/>
    <property type="project" value="UniProtKB-KW"/>
</dbReference>
<dbReference type="InterPro" id="IPR003356">
    <property type="entry name" value="DNA_methylase_A-5"/>
</dbReference>
<evidence type="ECO:0000256" key="6">
    <source>
        <dbReference type="ARBA" id="ARBA00022747"/>
    </source>
</evidence>
<dbReference type="InterPro" id="IPR022749">
    <property type="entry name" value="D12N6_MeTrfase_N"/>
</dbReference>
<dbReference type="PROSITE" id="PS00092">
    <property type="entry name" value="N6_MTASE"/>
    <property type="match status" value="1"/>
</dbReference>
<evidence type="ECO:0000256" key="3">
    <source>
        <dbReference type="ARBA" id="ARBA00022603"/>
    </source>
</evidence>
<evidence type="ECO:0000259" key="9">
    <source>
        <dbReference type="Pfam" id="PF12161"/>
    </source>
</evidence>
<organism evidence="10 11">
    <name type="scientific">Alkalibacterium thalassium</name>
    <dbReference type="NCBI Taxonomy" id="426701"/>
    <lineage>
        <taxon>Bacteria</taxon>
        <taxon>Bacillati</taxon>
        <taxon>Bacillota</taxon>
        <taxon>Bacilli</taxon>
        <taxon>Lactobacillales</taxon>
        <taxon>Carnobacteriaceae</taxon>
        <taxon>Alkalibacterium</taxon>
    </lineage>
</organism>
<evidence type="ECO:0000256" key="2">
    <source>
        <dbReference type="ARBA" id="ARBA00011900"/>
    </source>
</evidence>
<keyword evidence="6" id="KW-0680">Restriction system</keyword>
<feature type="domain" description="N6 adenine-specific DNA methyltransferase N-terminal" evidence="9">
    <location>
        <begin position="10"/>
        <end position="137"/>
    </location>
</feature>
<evidence type="ECO:0000256" key="4">
    <source>
        <dbReference type="ARBA" id="ARBA00022679"/>
    </source>
</evidence>
<accession>A0A1G8VDB5</accession>
<evidence type="ECO:0000256" key="5">
    <source>
        <dbReference type="ARBA" id="ARBA00022691"/>
    </source>
</evidence>
<sequence length="502" mass="57715">MSNRITLDELKSYLWNSAVFLRTHIDAGSYKQYIFPLMFFKRICDVYDEECEEILEKYDGDEEALEWEENHRFKIPKGYHWSDVRNTSENIGVAIVKAFRAIEKANPEKLQGVFGDGAWTNKNRLPDKLLKDLIEHFSSKTLSLKNCPEDELGQGYEYLIKKFADDSGHTAQEFYTNRTVVHLMTEMLKPQSGESIYDPTCGSAGMIISAIAYLKNQGLEWRNVKAYGQEINALTSAIGRMNLFLHGVKDFYIVNDDTLKKPAFVKRGELMQFDLVLANPPYSIKQWDRDAFSADKYGRNFLGTPPQGRADYAFFQHILKSLDPKTGRCAILFPHGVLFRDEEKEMREKLIKSDLVECVIGIGKNLFFNSPMEACIIICRMKKEHKRKGRVLFVNAKNEVTRKNAESFLEEEHIQKIAQTYTEFEEYDGFSSIATIEEIISNDSKLSIPLYVSGSNGDEDEEILYTVEESLDEWLGSSDSFRESYESLKFMILENGGDDNYA</sequence>
<dbReference type="GO" id="GO:0008170">
    <property type="term" value="F:N-methyltransferase activity"/>
    <property type="evidence" value="ECO:0007669"/>
    <property type="project" value="InterPro"/>
</dbReference>
<reference evidence="11" key="1">
    <citation type="submission" date="2016-10" db="EMBL/GenBank/DDBJ databases">
        <authorList>
            <person name="Varghese N."/>
            <person name="Submissions S."/>
        </authorList>
    </citation>
    <scope>NUCLEOTIDE SEQUENCE [LARGE SCALE GENOMIC DNA]</scope>
    <source>
        <strain evidence="11">DSM 19181</strain>
    </source>
</reference>
<gene>
    <name evidence="10" type="ORF">SAMN04488098_1001133</name>
</gene>
<keyword evidence="3" id="KW-0489">Methyltransferase</keyword>
<dbReference type="EC" id="2.1.1.72" evidence="2"/>
<keyword evidence="5" id="KW-0949">S-adenosyl-L-methionine</keyword>
<comment type="similarity">
    <text evidence="1">Belongs to the N(4)/N(6)-methyltransferase family.</text>
</comment>
<evidence type="ECO:0000259" key="8">
    <source>
        <dbReference type="Pfam" id="PF02384"/>
    </source>
</evidence>
<dbReference type="Proteomes" id="UP000199433">
    <property type="component" value="Unassembled WGS sequence"/>
</dbReference>
<dbReference type="Pfam" id="PF12161">
    <property type="entry name" value="HsdM_N"/>
    <property type="match status" value="1"/>
</dbReference>
<keyword evidence="4" id="KW-0808">Transferase</keyword>
<dbReference type="EMBL" id="FNFK01000001">
    <property type="protein sequence ID" value="SDJ64013.1"/>
    <property type="molecule type" value="Genomic_DNA"/>
</dbReference>
<dbReference type="RefSeq" id="WP_091264219.1">
    <property type="nucleotide sequence ID" value="NZ_FNFK01000001.1"/>
</dbReference>
<protein>
    <recommendedName>
        <fullName evidence="2">site-specific DNA-methyltransferase (adenine-specific)</fullName>
        <ecNumber evidence="2">2.1.1.72</ecNumber>
    </recommendedName>
</protein>
<evidence type="ECO:0000256" key="1">
    <source>
        <dbReference type="ARBA" id="ARBA00006594"/>
    </source>
</evidence>
<feature type="domain" description="DNA methylase adenine-specific" evidence="8">
    <location>
        <begin position="149"/>
        <end position="459"/>
    </location>
</feature>
<dbReference type="STRING" id="426701.SAMN04488098_1001133"/>
<dbReference type="SUPFAM" id="SSF53335">
    <property type="entry name" value="S-adenosyl-L-methionine-dependent methyltransferases"/>
    <property type="match status" value="1"/>
</dbReference>
<dbReference type="Pfam" id="PF02384">
    <property type="entry name" value="N6_Mtase"/>
    <property type="match status" value="1"/>
</dbReference>
<dbReference type="InterPro" id="IPR038333">
    <property type="entry name" value="T1MK-like_N_sf"/>
</dbReference>
<dbReference type="InterPro" id="IPR002052">
    <property type="entry name" value="DNA_methylase_N6_adenine_CS"/>
</dbReference>
<dbReference type="Gene3D" id="1.20.1260.30">
    <property type="match status" value="1"/>
</dbReference>
<dbReference type="InterPro" id="IPR029063">
    <property type="entry name" value="SAM-dependent_MTases_sf"/>
</dbReference>
<dbReference type="PANTHER" id="PTHR42933:SF3">
    <property type="entry name" value="TYPE I RESTRICTION ENZYME MJAVIII METHYLASE SUBUNIT"/>
    <property type="match status" value="1"/>
</dbReference>
<evidence type="ECO:0000256" key="7">
    <source>
        <dbReference type="ARBA" id="ARBA00047942"/>
    </source>
</evidence>
<dbReference type="GO" id="GO:0009007">
    <property type="term" value="F:site-specific DNA-methyltransferase (adenine-specific) activity"/>
    <property type="evidence" value="ECO:0007669"/>
    <property type="project" value="UniProtKB-EC"/>
</dbReference>
<name>A0A1G8VDB5_9LACT</name>
<comment type="catalytic activity">
    <reaction evidence="7">
        <text>a 2'-deoxyadenosine in DNA + S-adenosyl-L-methionine = an N(6)-methyl-2'-deoxyadenosine in DNA + S-adenosyl-L-homocysteine + H(+)</text>
        <dbReference type="Rhea" id="RHEA:15197"/>
        <dbReference type="Rhea" id="RHEA-COMP:12418"/>
        <dbReference type="Rhea" id="RHEA-COMP:12419"/>
        <dbReference type="ChEBI" id="CHEBI:15378"/>
        <dbReference type="ChEBI" id="CHEBI:57856"/>
        <dbReference type="ChEBI" id="CHEBI:59789"/>
        <dbReference type="ChEBI" id="CHEBI:90615"/>
        <dbReference type="ChEBI" id="CHEBI:90616"/>
        <dbReference type="EC" id="2.1.1.72"/>
    </reaction>
</comment>
<evidence type="ECO:0000313" key="11">
    <source>
        <dbReference type="Proteomes" id="UP000199433"/>
    </source>
</evidence>
<keyword evidence="11" id="KW-1185">Reference proteome</keyword>
<proteinExistence type="inferred from homology"/>
<evidence type="ECO:0000313" key="10">
    <source>
        <dbReference type="EMBL" id="SDJ64013.1"/>
    </source>
</evidence>
<dbReference type="GO" id="GO:0009307">
    <property type="term" value="P:DNA restriction-modification system"/>
    <property type="evidence" value="ECO:0007669"/>
    <property type="project" value="UniProtKB-KW"/>
</dbReference>
<dbReference type="PANTHER" id="PTHR42933">
    <property type="entry name" value="SLR6095 PROTEIN"/>
    <property type="match status" value="1"/>
</dbReference>
<dbReference type="InterPro" id="IPR051537">
    <property type="entry name" value="DNA_Adenine_Mtase"/>
</dbReference>
<dbReference type="OrthoDB" id="9814572at2"/>